<protein>
    <submittedName>
        <fullName evidence="2">Uncharacterized protein</fullName>
    </submittedName>
</protein>
<feature type="region of interest" description="Disordered" evidence="1">
    <location>
        <begin position="1"/>
        <end position="34"/>
    </location>
</feature>
<evidence type="ECO:0000313" key="2">
    <source>
        <dbReference type="EMBL" id="KYH23908.1"/>
    </source>
</evidence>
<organism evidence="2 3">
    <name type="scientific">Halalkalicoccus paucihalophilus</name>
    <dbReference type="NCBI Taxonomy" id="1008153"/>
    <lineage>
        <taxon>Archaea</taxon>
        <taxon>Methanobacteriati</taxon>
        <taxon>Methanobacteriota</taxon>
        <taxon>Stenosarchaea group</taxon>
        <taxon>Halobacteria</taxon>
        <taxon>Halobacteriales</taxon>
        <taxon>Halococcaceae</taxon>
        <taxon>Halalkalicoccus</taxon>
    </lineage>
</organism>
<reference evidence="2 3" key="1">
    <citation type="submission" date="2016-02" db="EMBL/GenBank/DDBJ databases">
        <title>Genome sequence of Halalkalicoccus paucihalophilus DSM 24557.</title>
        <authorList>
            <person name="Poehlein A."/>
            <person name="Daniel R."/>
        </authorList>
    </citation>
    <scope>NUCLEOTIDE SEQUENCE [LARGE SCALE GENOMIC DNA]</scope>
    <source>
        <strain evidence="2 3">DSM 24557</strain>
    </source>
</reference>
<feature type="compositionally biased region" description="Polar residues" evidence="1">
    <location>
        <begin position="17"/>
        <end position="34"/>
    </location>
</feature>
<gene>
    <name evidence="2" type="ORF">HAPAU_39870</name>
</gene>
<dbReference type="Proteomes" id="UP000075321">
    <property type="component" value="Unassembled WGS sequence"/>
</dbReference>
<sequence>MTKTHETTKRMMKNDASENGNSESRVTALTNPNQ</sequence>
<accession>A0A151A878</accession>
<dbReference type="AlphaFoldDB" id="A0A151A878"/>
<evidence type="ECO:0000313" key="3">
    <source>
        <dbReference type="Proteomes" id="UP000075321"/>
    </source>
</evidence>
<proteinExistence type="predicted"/>
<feature type="compositionally biased region" description="Basic and acidic residues" evidence="1">
    <location>
        <begin position="1"/>
        <end position="16"/>
    </location>
</feature>
<evidence type="ECO:0000256" key="1">
    <source>
        <dbReference type="SAM" id="MobiDB-lite"/>
    </source>
</evidence>
<keyword evidence="3" id="KW-1185">Reference proteome</keyword>
<dbReference type="EMBL" id="LTAZ01000017">
    <property type="protein sequence ID" value="KYH23908.1"/>
    <property type="molecule type" value="Genomic_DNA"/>
</dbReference>
<comment type="caution">
    <text evidence="2">The sequence shown here is derived from an EMBL/GenBank/DDBJ whole genome shotgun (WGS) entry which is preliminary data.</text>
</comment>
<name>A0A151A878_9EURY</name>